<reference evidence="2 3" key="1">
    <citation type="submission" date="2024-06" db="EMBL/GenBank/DDBJ databases">
        <title>Genomic Encyclopedia of Type Strains, Phase IV (KMG-IV): sequencing the most valuable type-strain genomes for metagenomic binning, comparative biology and taxonomic classification.</title>
        <authorList>
            <person name="Goeker M."/>
        </authorList>
    </citation>
    <scope>NUCLEOTIDE SEQUENCE [LARGE SCALE GENOMIC DNA]</scope>
    <source>
        <strain evidence="2 3">DSM 17809</strain>
    </source>
</reference>
<evidence type="ECO:0000313" key="3">
    <source>
        <dbReference type="Proteomes" id="UP001549110"/>
    </source>
</evidence>
<keyword evidence="1" id="KW-1133">Transmembrane helix</keyword>
<evidence type="ECO:0000256" key="1">
    <source>
        <dbReference type="SAM" id="Phobius"/>
    </source>
</evidence>
<name>A0ABV2ELU0_9CAUL</name>
<dbReference type="RefSeq" id="WP_331929511.1">
    <property type="nucleotide sequence ID" value="NZ_JBEPLU010000002.1"/>
</dbReference>
<proteinExistence type="predicted"/>
<gene>
    <name evidence="2" type="ORF">ABID41_003132</name>
</gene>
<sequence length="58" mass="5923">MPTTRKPAEPARDSLTVELGGWFKASATGRGVFVIGVILLFLGALGLAQAWLGGGIGP</sequence>
<protein>
    <submittedName>
        <fullName evidence="2">Uncharacterized protein</fullName>
    </submittedName>
</protein>
<dbReference type="Proteomes" id="UP001549110">
    <property type="component" value="Unassembled WGS sequence"/>
</dbReference>
<feature type="transmembrane region" description="Helical" evidence="1">
    <location>
        <begin position="32"/>
        <end position="52"/>
    </location>
</feature>
<organism evidence="2 3">
    <name type="scientific">Phenylobacterium koreense</name>
    <dbReference type="NCBI Taxonomy" id="266125"/>
    <lineage>
        <taxon>Bacteria</taxon>
        <taxon>Pseudomonadati</taxon>
        <taxon>Pseudomonadota</taxon>
        <taxon>Alphaproteobacteria</taxon>
        <taxon>Caulobacterales</taxon>
        <taxon>Caulobacteraceae</taxon>
        <taxon>Phenylobacterium</taxon>
    </lineage>
</organism>
<keyword evidence="1" id="KW-0472">Membrane</keyword>
<accession>A0ABV2ELU0</accession>
<evidence type="ECO:0000313" key="2">
    <source>
        <dbReference type="EMBL" id="MET3528014.1"/>
    </source>
</evidence>
<dbReference type="EMBL" id="JBEPLU010000002">
    <property type="protein sequence ID" value="MET3528014.1"/>
    <property type="molecule type" value="Genomic_DNA"/>
</dbReference>
<keyword evidence="3" id="KW-1185">Reference proteome</keyword>
<keyword evidence="1" id="KW-0812">Transmembrane</keyword>
<comment type="caution">
    <text evidence="2">The sequence shown here is derived from an EMBL/GenBank/DDBJ whole genome shotgun (WGS) entry which is preliminary data.</text>
</comment>